<evidence type="ECO:0000256" key="2">
    <source>
        <dbReference type="ARBA" id="ARBA00007749"/>
    </source>
</evidence>
<evidence type="ECO:0000313" key="8">
    <source>
        <dbReference type="Proteomes" id="UP001222325"/>
    </source>
</evidence>
<feature type="domain" description="Metallo-beta-lactamase" evidence="6">
    <location>
        <begin position="53"/>
        <end position="283"/>
    </location>
</feature>
<dbReference type="GO" id="GO:0016787">
    <property type="term" value="F:hydrolase activity"/>
    <property type="evidence" value="ECO:0007669"/>
    <property type="project" value="UniProtKB-KW"/>
</dbReference>
<dbReference type="Gene3D" id="3.60.15.10">
    <property type="entry name" value="Ribonuclease Z/Hydroxyacylglutathione hydrolase-like"/>
    <property type="match status" value="1"/>
</dbReference>
<dbReference type="InterPro" id="IPR001279">
    <property type="entry name" value="Metallo-B-lactamas"/>
</dbReference>
<dbReference type="InterPro" id="IPR036866">
    <property type="entry name" value="RibonucZ/Hydroxyglut_hydro"/>
</dbReference>
<dbReference type="Pfam" id="PF00753">
    <property type="entry name" value="Lactamase_B"/>
    <property type="match status" value="1"/>
</dbReference>
<reference evidence="7" key="1">
    <citation type="submission" date="2023-03" db="EMBL/GenBank/DDBJ databases">
        <title>Massive genome expansion in bonnet fungi (Mycena s.s.) driven by repeated elements and novel gene families across ecological guilds.</title>
        <authorList>
            <consortium name="Lawrence Berkeley National Laboratory"/>
            <person name="Harder C.B."/>
            <person name="Miyauchi S."/>
            <person name="Viragh M."/>
            <person name="Kuo A."/>
            <person name="Thoen E."/>
            <person name="Andreopoulos B."/>
            <person name="Lu D."/>
            <person name="Skrede I."/>
            <person name="Drula E."/>
            <person name="Henrissat B."/>
            <person name="Morin E."/>
            <person name="Kohler A."/>
            <person name="Barry K."/>
            <person name="LaButti K."/>
            <person name="Morin E."/>
            <person name="Salamov A."/>
            <person name="Lipzen A."/>
            <person name="Mereny Z."/>
            <person name="Hegedus B."/>
            <person name="Baldrian P."/>
            <person name="Stursova M."/>
            <person name="Weitz H."/>
            <person name="Taylor A."/>
            <person name="Grigoriev I.V."/>
            <person name="Nagy L.G."/>
            <person name="Martin F."/>
            <person name="Kauserud H."/>
        </authorList>
    </citation>
    <scope>NUCLEOTIDE SEQUENCE</scope>
    <source>
        <strain evidence="7">CBHHK173m</strain>
    </source>
</reference>
<comment type="caution">
    <text evidence="7">The sequence shown here is derived from an EMBL/GenBank/DDBJ whole genome shotgun (WGS) entry which is preliminary data.</text>
</comment>
<dbReference type="EMBL" id="JARJCN010000047">
    <property type="protein sequence ID" value="KAJ7082012.1"/>
    <property type="molecule type" value="Genomic_DNA"/>
</dbReference>
<keyword evidence="4" id="KW-0378">Hydrolase</keyword>
<evidence type="ECO:0000256" key="3">
    <source>
        <dbReference type="ARBA" id="ARBA00022723"/>
    </source>
</evidence>
<evidence type="ECO:0000313" key="7">
    <source>
        <dbReference type="EMBL" id="KAJ7082012.1"/>
    </source>
</evidence>
<dbReference type="CDD" id="cd07730">
    <property type="entry name" value="metallo-hydrolase-like_MBL-fold"/>
    <property type="match status" value="1"/>
</dbReference>
<dbReference type="SUPFAM" id="SSF56281">
    <property type="entry name" value="Metallo-hydrolase/oxidoreductase"/>
    <property type="match status" value="1"/>
</dbReference>
<dbReference type="PANTHER" id="PTHR42978:SF2">
    <property type="entry name" value="102 KBASES UNSTABLE REGION: FROM 1 TO 119443"/>
    <property type="match status" value="1"/>
</dbReference>
<evidence type="ECO:0000259" key="6">
    <source>
        <dbReference type="SMART" id="SM00849"/>
    </source>
</evidence>
<dbReference type="PANTHER" id="PTHR42978">
    <property type="entry name" value="QUORUM-QUENCHING LACTONASE YTNP-RELATED-RELATED"/>
    <property type="match status" value="1"/>
</dbReference>
<evidence type="ECO:0000256" key="4">
    <source>
        <dbReference type="ARBA" id="ARBA00022801"/>
    </source>
</evidence>
<keyword evidence="8" id="KW-1185">Reference proteome</keyword>
<dbReference type="InterPro" id="IPR051013">
    <property type="entry name" value="MBL_superfamily_lactonases"/>
</dbReference>
<name>A0AAD6TYH0_9AGAR</name>
<accession>A0AAD6TYH0</accession>
<evidence type="ECO:0000256" key="5">
    <source>
        <dbReference type="ARBA" id="ARBA00022833"/>
    </source>
</evidence>
<comment type="cofactor">
    <cofactor evidence="1">
        <name>Zn(2+)</name>
        <dbReference type="ChEBI" id="CHEBI:29105"/>
    </cofactor>
</comment>
<keyword evidence="5" id="KW-0862">Zinc</keyword>
<gene>
    <name evidence="7" type="ORF">B0H15DRAFT_442866</name>
</gene>
<organism evidence="7 8">
    <name type="scientific">Mycena belliarum</name>
    <dbReference type="NCBI Taxonomy" id="1033014"/>
    <lineage>
        <taxon>Eukaryota</taxon>
        <taxon>Fungi</taxon>
        <taxon>Dikarya</taxon>
        <taxon>Basidiomycota</taxon>
        <taxon>Agaricomycotina</taxon>
        <taxon>Agaricomycetes</taxon>
        <taxon>Agaricomycetidae</taxon>
        <taxon>Agaricales</taxon>
        <taxon>Marasmiineae</taxon>
        <taxon>Mycenaceae</taxon>
        <taxon>Mycena</taxon>
    </lineage>
</organism>
<evidence type="ECO:0000256" key="1">
    <source>
        <dbReference type="ARBA" id="ARBA00001947"/>
    </source>
</evidence>
<protein>
    <submittedName>
        <fullName evidence="7">Beta-lactamase-like protein</fullName>
    </submittedName>
</protein>
<dbReference type="SMART" id="SM00849">
    <property type="entry name" value="Lactamase_B"/>
    <property type="match status" value="1"/>
</dbReference>
<dbReference type="Proteomes" id="UP001222325">
    <property type="component" value="Unassembled WGS sequence"/>
</dbReference>
<proteinExistence type="inferred from homology"/>
<sequence>MTTIPSPTETTPALPLPSANQPFMHVSAMKAGIIHIPVDLVISGESRVHRGCPSLSFYLKHSASDRHLIFDLGLRRNFESYPPAVITHYTDLMPCEVPQSVAESCVKGGLDPATLETIIISHLHFDHIGDHAPFTKASFVLGGRGKVSVADGYPGNPASFTLADSTPADRTIFLDDFPTSVGPFPRALDFFGDGSVYVLDTPGHCLGHINVLARTSTDGAWIYLGGDVAHDVRLVTESERQIALAAESGAPYCMHRDPAQAAVDIGRVRALVQLPRVELVIAHDWKWYEDNIGHAFLPGKIVPK</sequence>
<dbReference type="GO" id="GO:0046872">
    <property type="term" value="F:metal ion binding"/>
    <property type="evidence" value="ECO:0007669"/>
    <property type="project" value="UniProtKB-KW"/>
</dbReference>
<keyword evidence="3" id="KW-0479">Metal-binding</keyword>
<comment type="similarity">
    <text evidence="2">Belongs to the metallo-beta-lactamase superfamily.</text>
</comment>
<dbReference type="AlphaFoldDB" id="A0AAD6TYH0"/>